<dbReference type="AlphaFoldDB" id="A0A2S0VRH1"/>
<dbReference type="Proteomes" id="UP000244441">
    <property type="component" value="Chromosome"/>
</dbReference>
<dbReference type="KEGG" id="cate:C2869_10325"/>
<gene>
    <name evidence="2" type="ORF">C2869_10325</name>
</gene>
<dbReference type="SUPFAM" id="SSF53756">
    <property type="entry name" value="UDP-Glycosyltransferase/glycogen phosphorylase"/>
    <property type="match status" value="1"/>
</dbReference>
<dbReference type="Pfam" id="PF00534">
    <property type="entry name" value="Glycos_transf_1"/>
    <property type="match status" value="1"/>
</dbReference>
<accession>A0A2S0VRH1</accession>
<evidence type="ECO:0000259" key="1">
    <source>
        <dbReference type="Pfam" id="PF00534"/>
    </source>
</evidence>
<evidence type="ECO:0000313" key="3">
    <source>
        <dbReference type="Proteomes" id="UP000244441"/>
    </source>
</evidence>
<feature type="domain" description="Glycosyl transferase family 1" evidence="1">
    <location>
        <begin position="135"/>
        <end position="280"/>
    </location>
</feature>
<dbReference type="EMBL" id="CP026604">
    <property type="protein sequence ID" value="AWB66799.1"/>
    <property type="molecule type" value="Genomic_DNA"/>
</dbReference>
<sequence>MKILHVLSSRISLPPEKYGGTERVIWSLAKAQMAQGHQVRFLWGNAKTVPQGTIRFQKGVPLNQQIGDWPDIVHFHRDYKESIDKPYVITEHGNASEPKEYDANTIFLSRKHAENAGGSCFVYNGLDWSEYGEPNLNQPKDYFHFLGKARHAIKNLDGTLETVERVNGKLAVLGGKRFRLGKGAYCYFNRKARFYGMVGGAKKHELICNSLGLVMPVRWHEPFGLAFTESLYLGTPVFATPYGSLPELIDQPEIGLLSTSGQELAEAMSDLSRFDRKMCHEVAKERFGADPMARGYQVCYEKVLSGQPLHNGKPSTQGGLLDLLPYNA</sequence>
<organism evidence="2 3">
    <name type="scientific">Saccharobesus litoralis</name>
    <dbReference type="NCBI Taxonomy" id="2172099"/>
    <lineage>
        <taxon>Bacteria</taxon>
        <taxon>Pseudomonadati</taxon>
        <taxon>Pseudomonadota</taxon>
        <taxon>Gammaproteobacteria</taxon>
        <taxon>Alteromonadales</taxon>
        <taxon>Alteromonadaceae</taxon>
        <taxon>Saccharobesus</taxon>
    </lineage>
</organism>
<proteinExistence type="predicted"/>
<reference evidence="2 3" key="1">
    <citation type="submission" date="2018-01" db="EMBL/GenBank/DDBJ databases">
        <title>Genome sequence of a Cantenovulum-like bacteria.</title>
        <authorList>
            <person name="Tan W.R."/>
            <person name="Lau N.-S."/>
            <person name="Go F."/>
            <person name="Amirul A.-A.A."/>
        </authorList>
    </citation>
    <scope>NUCLEOTIDE SEQUENCE [LARGE SCALE GENOMIC DNA]</scope>
    <source>
        <strain evidence="2 3">CCB-QB4</strain>
    </source>
</reference>
<keyword evidence="2" id="KW-0808">Transferase</keyword>
<evidence type="ECO:0000313" key="2">
    <source>
        <dbReference type="EMBL" id="AWB66799.1"/>
    </source>
</evidence>
<dbReference type="RefSeq" id="WP_108602855.1">
    <property type="nucleotide sequence ID" value="NZ_CP026604.1"/>
</dbReference>
<dbReference type="Gene3D" id="3.40.50.2000">
    <property type="entry name" value="Glycogen Phosphorylase B"/>
    <property type="match status" value="2"/>
</dbReference>
<dbReference type="PANTHER" id="PTHR12526">
    <property type="entry name" value="GLYCOSYLTRANSFERASE"/>
    <property type="match status" value="1"/>
</dbReference>
<dbReference type="OrthoDB" id="8523124at2"/>
<name>A0A2S0VRH1_9ALTE</name>
<dbReference type="InterPro" id="IPR001296">
    <property type="entry name" value="Glyco_trans_1"/>
</dbReference>
<dbReference type="PANTHER" id="PTHR12526:SF595">
    <property type="entry name" value="BLL5217 PROTEIN"/>
    <property type="match status" value="1"/>
</dbReference>
<protein>
    <submittedName>
        <fullName evidence="2">Glucosyl transferase</fullName>
    </submittedName>
</protein>
<dbReference type="GO" id="GO:0016757">
    <property type="term" value="F:glycosyltransferase activity"/>
    <property type="evidence" value="ECO:0007669"/>
    <property type="project" value="InterPro"/>
</dbReference>
<dbReference type="GO" id="GO:1901135">
    <property type="term" value="P:carbohydrate derivative metabolic process"/>
    <property type="evidence" value="ECO:0007669"/>
    <property type="project" value="UniProtKB-ARBA"/>
</dbReference>
<keyword evidence="3" id="KW-1185">Reference proteome</keyword>